<organism evidence="2 3">
    <name type="scientific">Zizania palustris</name>
    <name type="common">Northern wild rice</name>
    <dbReference type="NCBI Taxonomy" id="103762"/>
    <lineage>
        <taxon>Eukaryota</taxon>
        <taxon>Viridiplantae</taxon>
        <taxon>Streptophyta</taxon>
        <taxon>Embryophyta</taxon>
        <taxon>Tracheophyta</taxon>
        <taxon>Spermatophyta</taxon>
        <taxon>Magnoliopsida</taxon>
        <taxon>Liliopsida</taxon>
        <taxon>Poales</taxon>
        <taxon>Poaceae</taxon>
        <taxon>BOP clade</taxon>
        <taxon>Oryzoideae</taxon>
        <taxon>Oryzeae</taxon>
        <taxon>Zizaniinae</taxon>
        <taxon>Zizania</taxon>
    </lineage>
</organism>
<protein>
    <submittedName>
        <fullName evidence="2">Uncharacterized protein</fullName>
    </submittedName>
</protein>
<reference evidence="2" key="1">
    <citation type="journal article" date="2021" name="bioRxiv">
        <title>Whole Genome Assembly and Annotation of Northern Wild Rice, Zizania palustris L., Supports a Whole Genome Duplication in the Zizania Genus.</title>
        <authorList>
            <person name="Haas M."/>
            <person name="Kono T."/>
            <person name="Macchietto M."/>
            <person name="Millas R."/>
            <person name="McGilp L."/>
            <person name="Shao M."/>
            <person name="Duquette J."/>
            <person name="Hirsch C.N."/>
            <person name="Kimball J."/>
        </authorList>
    </citation>
    <scope>NUCLEOTIDE SEQUENCE</scope>
    <source>
        <tissue evidence="2">Fresh leaf tissue</tissue>
    </source>
</reference>
<dbReference type="GO" id="GO:0035267">
    <property type="term" value="C:NuA4 histone acetyltransferase complex"/>
    <property type="evidence" value="ECO:0007669"/>
    <property type="project" value="InterPro"/>
</dbReference>
<proteinExistence type="predicted"/>
<evidence type="ECO:0000256" key="1">
    <source>
        <dbReference type="SAM" id="MobiDB-lite"/>
    </source>
</evidence>
<gene>
    <name evidence="2" type="ORF">GUJ93_ZPchr0001g32174</name>
</gene>
<accession>A0A8J5S9U0</accession>
<dbReference type="PANTHER" id="PTHR14898">
    <property type="entry name" value="ENHANCER OF POLYCOMB"/>
    <property type="match status" value="1"/>
</dbReference>
<dbReference type="AlphaFoldDB" id="A0A8J5S9U0"/>
<name>A0A8J5S9U0_ZIZPA</name>
<feature type="region of interest" description="Disordered" evidence="1">
    <location>
        <begin position="86"/>
        <end position="105"/>
    </location>
</feature>
<dbReference type="EMBL" id="JAAALK010000288">
    <property type="protein sequence ID" value="KAG8053181.1"/>
    <property type="molecule type" value="Genomic_DNA"/>
</dbReference>
<dbReference type="GO" id="GO:0006357">
    <property type="term" value="P:regulation of transcription by RNA polymerase II"/>
    <property type="evidence" value="ECO:0007669"/>
    <property type="project" value="InterPro"/>
</dbReference>
<evidence type="ECO:0000313" key="3">
    <source>
        <dbReference type="Proteomes" id="UP000729402"/>
    </source>
</evidence>
<keyword evidence="3" id="KW-1185">Reference proteome</keyword>
<reference evidence="2" key="2">
    <citation type="submission" date="2021-02" db="EMBL/GenBank/DDBJ databases">
        <authorList>
            <person name="Kimball J.A."/>
            <person name="Haas M.W."/>
            <person name="Macchietto M."/>
            <person name="Kono T."/>
            <person name="Duquette J."/>
            <person name="Shao M."/>
        </authorList>
    </citation>
    <scope>NUCLEOTIDE SEQUENCE</scope>
    <source>
        <tissue evidence="2">Fresh leaf tissue</tissue>
    </source>
</reference>
<dbReference type="Proteomes" id="UP000729402">
    <property type="component" value="Unassembled WGS sequence"/>
</dbReference>
<dbReference type="InterPro" id="IPR024943">
    <property type="entry name" value="Enhancer_polycomb"/>
</dbReference>
<comment type="caution">
    <text evidence="2">The sequence shown here is derived from an EMBL/GenBank/DDBJ whole genome shotgun (WGS) entry which is preliminary data.</text>
</comment>
<evidence type="ECO:0000313" key="2">
    <source>
        <dbReference type="EMBL" id="KAG8053181.1"/>
    </source>
</evidence>
<sequence>MKRSAPDHWSAVVNEWQNSNHLFPGASQSPNIDIEELKRRDASSAALHAVAMAKLKREKANLLMHKADLAVHKATLALMVAEAIKASRRDSSRDGRRDSRDDDDC</sequence>
<dbReference type="OrthoDB" id="435275at2759"/>